<comment type="caution">
    <text evidence="1">The sequence shown here is derived from an EMBL/GenBank/DDBJ whole genome shotgun (WGS) entry which is preliminary data.</text>
</comment>
<dbReference type="Proteomes" id="UP000789759">
    <property type="component" value="Unassembled WGS sequence"/>
</dbReference>
<sequence length="191" mass="21619">MLPSQPQVPEIGSKFQTIESFKKTAQQVAKAAGLCHHQKCHMMKKRQGCPVALYAVLNEKAGVWIVRSYKNQHSHELFLLSQSVADVVQWKHDTMYMKDIVNEHDRIRNALNEGSNNDTTMWLLQMLEECQYIVHHLLSKDAACHAAICLKVLIVDATYKTNLYKLPLINSVGVNNIGKAKSLNTYQIAMA</sequence>
<keyword evidence="2" id="KW-1185">Reference proteome</keyword>
<reference evidence="1" key="1">
    <citation type="submission" date="2021-06" db="EMBL/GenBank/DDBJ databases">
        <authorList>
            <person name="Kallberg Y."/>
            <person name="Tangrot J."/>
            <person name="Rosling A."/>
        </authorList>
    </citation>
    <scope>NUCLEOTIDE SEQUENCE</scope>
    <source>
        <strain evidence="1">FL966</strain>
    </source>
</reference>
<gene>
    <name evidence="1" type="ORF">CPELLU_LOCUS15372</name>
</gene>
<evidence type="ECO:0000313" key="2">
    <source>
        <dbReference type="Proteomes" id="UP000789759"/>
    </source>
</evidence>
<dbReference type="AlphaFoldDB" id="A0A9N9NQZ3"/>
<protein>
    <submittedName>
        <fullName evidence="1">4844_t:CDS:1</fullName>
    </submittedName>
</protein>
<accession>A0A9N9NQZ3</accession>
<dbReference type="EMBL" id="CAJVQA010020120">
    <property type="protein sequence ID" value="CAG8762135.1"/>
    <property type="molecule type" value="Genomic_DNA"/>
</dbReference>
<name>A0A9N9NQZ3_9GLOM</name>
<organism evidence="1 2">
    <name type="scientific">Cetraspora pellucida</name>
    <dbReference type="NCBI Taxonomy" id="1433469"/>
    <lineage>
        <taxon>Eukaryota</taxon>
        <taxon>Fungi</taxon>
        <taxon>Fungi incertae sedis</taxon>
        <taxon>Mucoromycota</taxon>
        <taxon>Glomeromycotina</taxon>
        <taxon>Glomeromycetes</taxon>
        <taxon>Diversisporales</taxon>
        <taxon>Gigasporaceae</taxon>
        <taxon>Cetraspora</taxon>
    </lineage>
</organism>
<evidence type="ECO:0000313" key="1">
    <source>
        <dbReference type="EMBL" id="CAG8762135.1"/>
    </source>
</evidence>
<dbReference type="OrthoDB" id="10422145at2759"/>
<proteinExistence type="predicted"/>